<evidence type="ECO:0000313" key="5">
    <source>
        <dbReference type="EMBL" id="GAY51108.1"/>
    </source>
</evidence>
<keyword evidence="1" id="KW-0001">2Fe-2S</keyword>
<evidence type="ECO:0000256" key="3">
    <source>
        <dbReference type="ARBA" id="ARBA00023004"/>
    </source>
</evidence>
<dbReference type="GO" id="GO:0009535">
    <property type="term" value="C:chloroplast thylakoid membrane"/>
    <property type="evidence" value="ECO:0007669"/>
    <property type="project" value="TreeGrafter"/>
</dbReference>
<evidence type="ECO:0000256" key="2">
    <source>
        <dbReference type="ARBA" id="ARBA00022723"/>
    </source>
</evidence>
<keyword evidence="3" id="KW-0408">Iron</keyword>
<dbReference type="Proteomes" id="UP000236630">
    <property type="component" value="Unassembled WGS sequence"/>
</dbReference>
<dbReference type="InterPro" id="IPR001041">
    <property type="entry name" value="2Fe-2S_ferredoxin-type"/>
</dbReference>
<dbReference type="PANTHER" id="PTHR23426">
    <property type="entry name" value="FERREDOXIN/ADRENODOXIN"/>
    <property type="match status" value="1"/>
</dbReference>
<dbReference type="PANTHER" id="PTHR23426:SF27">
    <property type="entry name" value="PHOTOSYNTHETIC NDH SUBUNIT OF SUBCOMPLEX B 3, CHLOROPLASTIC"/>
    <property type="match status" value="1"/>
</dbReference>
<dbReference type="GO" id="GO:0046872">
    <property type="term" value="F:metal ion binding"/>
    <property type="evidence" value="ECO:0007669"/>
    <property type="project" value="UniProtKB-KW"/>
</dbReference>
<evidence type="ECO:0000256" key="4">
    <source>
        <dbReference type="ARBA" id="ARBA00023014"/>
    </source>
</evidence>
<evidence type="ECO:0000313" key="6">
    <source>
        <dbReference type="Proteomes" id="UP000236630"/>
    </source>
</evidence>
<name>A0A2H5PFI4_CITUN</name>
<dbReference type="GO" id="GO:0009055">
    <property type="term" value="F:electron transfer activity"/>
    <property type="evidence" value="ECO:0007669"/>
    <property type="project" value="TreeGrafter"/>
</dbReference>
<dbReference type="EMBL" id="BDQV01000068">
    <property type="protein sequence ID" value="GAY51108.1"/>
    <property type="molecule type" value="Genomic_DNA"/>
</dbReference>
<dbReference type="AlphaFoldDB" id="A0A2H5PFI4"/>
<gene>
    <name evidence="5" type="ORF">CUMW_131790</name>
</gene>
<dbReference type="SUPFAM" id="SSF54292">
    <property type="entry name" value="2Fe-2S ferredoxin-like"/>
    <property type="match status" value="1"/>
</dbReference>
<dbReference type="InterPro" id="IPR001055">
    <property type="entry name" value="Adrenodoxin-like"/>
</dbReference>
<keyword evidence="6" id="KW-1185">Reference proteome</keyword>
<evidence type="ECO:0000256" key="1">
    <source>
        <dbReference type="ARBA" id="ARBA00022714"/>
    </source>
</evidence>
<comment type="caution">
    <text evidence="5">The sequence shown here is derived from an EMBL/GenBank/DDBJ whole genome shotgun (WGS) entry which is preliminary data.</text>
</comment>
<keyword evidence="4" id="KW-0411">Iron-sulfur</keyword>
<dbReference type="InterPro" id="IPR036010">
    <property type="entry name" value="2Fe-2S_ferredoxin-like_sf"/>
</dbReference>
<dbReference type="GO" id="GO:0140647">
    <property type="term" value="P:P450-containing electron transport chain"/>
    <property type="evidence" value="ECO:0007669"/>
    <property type="project" value="InterPro"/>
</dbReference>
<reference evidence="5 6" key="1">
    <citation type="journal article" date="2017" name="Front. Genet.">
        <title>Draft sequencing of the heterozygous diploid genome of Satsuma (Citrus unshiu Marc.) using a hybrid assembly approach.</title>
        <authorList>
            <person name="Shimizu T."/>
            <person name="Tanizawa Y."/>
            <person name="Mochizuki T."/>
            <person name="Nagasaki H."/>
            <person name="Yoshioka T."/>
            <person name="Toyoda A."/>
            <person name="Fujiyama A."/>
            <person name="Kaminuma E."/>
            <person name="Nakamura Y."/>
        </authorList>
    </citation>
    <scope>NUCLEOTIDE SEQUENCE [LARGE SCALE GENOMIC DNA]</scope>
    <source>
        <strain evidence="6">cv. Miyagawa wase</strain>
    </source>
</reference>
<dbReference type="CDD" id="cd00207">
    <property type="entry name" value="fer2"/>
    <property type="match status" value="1"/>
</dbReference>
<dbReference type="GO" id="GO:0051537">
    <property type="term" value="F:2 iron, 2 sulfur cluster binding"/>
    <property type="evidence" value="ECO:0007669"/>
    <property type="project" value="UniProtKB-KW"/>
</dbReference>
<organism evidence="5 6">
    <name type="scientific">Citrus unshiu</name>
    <name type="common">Satsuma mandarin</name>
    <name type="synonym">Citrus nobilis var. unshiu</name>
    <dbReference type="NCBI Taxonomy" id="55188"/>
    <lineage>
        <taxon>Eukaryota</taxon>
        <taxon>Viridiplantae</taxon>
        <taxon>Streptophyta</taxon>
        <taxon>Embryophyta</taxon>
        <taxon>Tracheophyta</taxon>
        <taxon>Spermatophyta</taxon>
        <taxon>Magnoliopsida</taxon>
        <taxon>eudicotyledons</taxon>
        <taxon>Gunneridae</taxon>
        <taxon>Pentapetalae</taxon>
        <taxon>rosids</taxon>
        <taxon>malvids</taxon>
        <taxon>Sapindales</taxon>
        <taxon>Rutaceae</taxon>
        <taxon>Aurantioideae</taxon>
        <taxon>Citrus</taxon>
    </lineage>
</organism>
<evidence type="ECO:0008006" key="7">
    <source>
        <dbReference type="Google" id="ProtNLM"/>
    </source>
</evidence>
<proteinExistence type="predicted"/>
<accession>A0A2H5PFI4</accession>
<keyword evidence="2" id="KW-0479">Metal-binding</keyword>
<sequence>MGSLQLNSYRLASYSLPYNFNCTTNSHKSLKFYKRVSFSRSRIRATATISESDSQANAAEEPPVVNFAFVHSVLLPDGTPDIHFRTACGGQKLRDIMLNSNIDLYGPYARPLSNCAGGGTCGTCMVEKPKNWRLACQTTVGTPDSTGLVVIQQLPEWKGHEWKYEKIPTSELPQ</sequence>
<protein>
    <recommendedName>
        <fullName evidence="7">2Fe-2S ferredoxin-type domain-containing protein</fullName>
    </recommendedName>
</protein>